<evidence type="ECO:0000256" key="6">
    <source>
        <dbReference type="ARBA" id="ARBA00023136"/>
    </source>
</evidence>
<feature type="transmembrane region" description="Helical" evidence="8">
    <location>
        <begin position="169"/>
        <end position="185"/>
    </location>
</feature>
<dbReference type="RefSeq" id="WP_091514038.1">
    <property type="nucleotide sequence ID" value="NZ_FOLE01000008.1"/>
</dbReference>
<evidence type="ECO:0000256" key="2">
    <source>
        <dbReference type="ARBA" id="ARBA00022475"/>
    </source>
</evidence>
<dbReference type="Proteomes" id="UP000199514">
    <property type="component" value="Unassembled WGS sequence"/>
</dbReference>
<dbReference type="GO" id="GO:0044038">
    <property type="term" value="P:cell wall macromolecule biosynthetic process"/>
    <property type="evidence" value="ECO:0007669"/>
    <property type="project" value="TreeGrafter"/>
</dbReference>
<evidence type="ECO:0000313" key="9">
    <source>
        <dbReference type="EMBL" id="SFC69862.1"/>
    </source>
</evidence>
<comment type="cofactor">
    <cofactor evidence="7">
        <name>Mg(2+)</name>
        <dbReference type="ChEBI" id="CHEBI:18420"/>
    </cofactor>
</comment>
<feature type="transmembrane region" description="Helical" evidence="8">
    <location>
        <begin position="267"/>
        <end position="286"/>
    </location>
</feature>
<dbReference type="InterPro" id="IPR000715">
    <property type="entry name" value="Glycosyl_transferase_4"/>
</dbReference>
<feature type="binding site" evidence="7">
    <location>
        <position position="195"/>
    </location>
    <ligand>
        <name>Mg(2+)</name>
        <dbReference type="ChEBI" id="CHEBI:18420"/>
    </ligand>
</feature>
<evidence type="ECO:0000313" key="10">
    <source>
        <dbReference type="Proteomes" id="UP000199514"/>
    </source>
</evidence>
<feature type="transmembrane region" description="Helical" evidence="8">
    <location>
        <begin position="6"/>
        <end position="23"/>
    </location>
</feature>
<keyword evidence="6 8" id="KW-0472">Membrane</keyword>
<keyword evidence="4 8" id="KW-0812">Transmembrane</keyword>
<gene>
    <name evidence="9" type="ORF">SAMN05421780_108133</name>
</gene>
<feature type="transmembrane region" description="Helical" evidence="8">
    <location>
        <begin position="192"/>
        <end position="213"/>
    </location>
</feature>
<dbReference type="STRING" id="927664.SAMN05421780_108133"/>
<evidence type="ECO:0000256" key="8">
    <source>
        <dbReference type="SAM" id="Phobius"/>
    </source>
</evidence>
<dbReference type="CDD" id="cd06854">
    <property type="entry name" value="GT_WbpL_WbcO_like"/>
    <property type="match status" value="1"/>
</dbReference>
<accession>A0A1I1LBG1</accession>
<dbReference type="GO" id="GO:0046872">
    <property type="term" value="F:metal ion binding"/>
    <property type="evidence" value="ECO:0007669"/>
    <property type="project" value="UniProtKB-KW"/>
</dbReference>
<organism evidence="9 10">
    <name type="scientific">Flexibacter flexilis DSM 6793</name>
    <dbReference type="NCBI Taxonomy" id="927664"/>
    <lineage>
        <taxon>Bacteria</taxon>
        <taxon>Pseudomonadati</taxon>
        <taxon>Bacteroidota</taxon>
        <taxon>Cytophagia</taxon>
        <taxon>Cytophagales</taxon>
        <taxon>Flexibacteraceae</taxon>
        <taxon>Flexibacter</taxon>
    </lineage>
</organism>
<evidence type="ECO:0000256" key="5">
    <source>
        <dbReference type="ARBA" id="ARBA00022989"/>
    </source>
</evidence>
<proteinExistence type="predicted"/>
<comment type="subcellular location">
    <subcellularLocation>
        <location evidence="1">Cell membrane</location>
        <topology evidence="1">Multi-pass membrane protein</topology>
    </subcellularLocation>
</comment>
<feature type="transmembrane region" description="Helical" evidence="8">
    <location>
        <begin position="292"/>
        <end position="313"/>
    </location>
</feature>
<evidence type="ECO:0000256" key="1">
    <source>
        <dbReference type="ARBA" id="ARBA00004651"/>
    </source>
</evidence>
<dbReference type="PANTHER" id="PTHR22926">
    <property type="entry name" value="PHOSPHO-N-ACETYLMURAMOYL-PENTAPEPTIDE-TRANSFERASE"/>
    <property type="match status" value="1"/>
</dbReference>
<feature type="binding site" evidence="7">
    <location>
        <position position="133"/>
    </location>
    <ligand>
        <name>Mg(2+)</name>
        <dbReference type="ChEBI" id="CHEBI:18420"/>
    </ligand>
</feature>
<evidence type="ECO:0000256" key="3">
    <source>
        <dbReference type="ARBA" id="ARBA00022679"/>
    </source>
</evidence>
<keyword evidence="10" id="KW-1185">Reference proteome</keyword>
<feature type="transmembrane region" description="Helical" evidence="8">
    <location>
        <begin position="219"/>
        <end position="237"/>
    </location>
</feature>
<dbReference type="GO" id="GO:0009103">
    <property type="term" value="P:lipopolysaccharide biosynthetic process"/>
    <property type="evidence" value="ECO:0007669"/>
    <property type="project" value="TreeGrafter"/>
</dbReference>
<feature type="transmembrane region" description="Helical" evidence="8">
    <location>
        <begin position="44"/>
        <end position="62"/>
    </location>
</feature>
<dbReference type="PANTHER" id="PTHR22926:SF3">
    <property type="entry name" value="UNDECAPRENYL-PHOSPHATE ALPHA-N-ACETYLGLUCOSAMINYL 1-PHOSPHATE TRANSFERASE"/>
    <property type="match status" value="1"/>
</dbReference>
<dbReference type="GO" id="GO:0005886">
    <property type="term" value="C:plasma membrane"/>
    <property type="evidence" value="ECO:0007669"/>
    <property type="project" value="UniProtKB-SubCell"/>
</dbReference>
<keyword evidence="7" id="KW-0460">Magnesium</keyword>
<evidence type="ECO:0000256" key="7">
    <source>
        <dbReference type="PIRSR" id="PIRSR600715-1"/>
    </source>
</evidence>
<dbReference type="GO" id="GO:0016780">
    <property type="term" value="F:phosphotransferase activity, for other substituted phosphate groups"/>
    <property type="evidence" value="ECO:0007669"/>
    <property type="project" value="InterPro"/>
</dbReference>
<keyword evidence="3 9" id="KW-0808">Transferase</keyword>
<dbReference type="Pfam" id="PF00953">
    <property type="entry name" value="Glycos_transf_4"/>
    <property type="match status" value="1"/>
</dbReference>
<dbReference type="AlphaFoldDB" id="A0A1I1LBG1"/>
<sequence>MNYTLLIPLAISLFIIELLYFRLADRFNIIDKPNQRSSHTRITIRGGGVVFYMAAIAYFFYFGFPLPYFFVGLTIVTVISFYDDISSVSSGVRSALQLTAMLLMAYQLDAYMQSWWILACFFVLAVGILNAYNFMDGINGITGIYSLITLLSLAYLNTLDTITFTDTQLPVWVAVGVAVFNFFNCRPKAKCFAGDVGSVSVAFIVIYLLAGLIFQAKNIYYILLLGVYGVDSVLTIVQRLMRRENIFQPHRTHLYQVLANETKIPHVNVSIIYGIIQLIINVIVFQTTDLSGATQTGIAAAILLSLAVLYWTLKSYLLRRHAAQQAQA</sequence>
<protein>
    <submittedName>
        <fullName evidence="9">UDP-N-acetylmuramyl pentapeptide phosphotransferase/UDP-N-acetylglucosamine-1-phosphate transferase</fullName>
    </submittedName>
</protein>
<dbReference type="GO" id="GO:0071555">
    <property type="term" value="P:cell wall organization"/>
    <property type="evidence" value="ECO:0007669"/>
    <property type="project" value="TreeGrafter"/>
</dbReference>
<evidence type="ECO:0000256" key="4">
    <source>
        <dbReference type="ARBA" id="ARBA00022692"/>
    </source>
</evidence>
<keyword evidence="5 8" id="KW-1133">Transmembrane helix</keyword>
<feature type="transmembrane region" description="Helical" evidence="8">
    <location>
        <begin position="114"/>
        <end position="132"/>
    </location>
</feature>
<name>A0A1I1LBG1_9BACT</name>
<keyword evidence="7" id="KW-0479">Metal-binding</keyword>
<reference evidence="9 10" key="1">
    <citation type="submission" date="2016-10" db="EMBL/GenBank/DDBJ databases">
        <authorList>
            <person name="de Groot N.N."/>
        </authorList>
    </citation>
    <scope>NUCLEOTIDE SEQUENCE [LARGE SCALE GENOMIC DNA]</scope>
    <source>
        <strain evidence="9 10">DSM 6793</strain>
    </source>
</reference>
<dbReference type="EMBL" id="FOLE01000008">
    <property type="protein sequence ID" value="SFC69862.1"/>
    <property type="molecule type" value="Genomic_DNA"/>
</dbReference>
<feature type="transmembrane region" description="Helical" evidence="8">
    <location>
        <begin position="139"/>
        <end position="157"/>
    </location>
</feature>
<keyword evidence="2" id="KW-1003">Cell membrane</keyword>
<dbReference type="OrthoDB" id="9783652at2"/>